<dbReference type="EMBL" id="JAZDQV010000007">
    <property type="protein sequence ID" value="MEE1877819.1"/>
    <property type="molecule type" value="Genomic_DNA"/>
</dbReference>
<reference evidence="1 2" key="1">
    <citation type="submission" date="2024-01" db="EMBL/GenBank/DDBJ databases">
        <title>The genome sequence of Erythrobacteraceae sp. strain 1XM1-14.</title>
        <authorList>
            <person name="Liu Y."/>
        </authorList>
    </citation>
    <scope>NUCLEOTIDE SEQUENCE [LARGE SCALE GENOMIC DNA]</scope>
    <source>
        <strain evidence="1 2">1XM1-14</strain>
    </source>
</reference>
<gene>
    <name evidence="1" type="ORF">VRS74_08990</name>
</gene>
<accession>A0ABU7GFD9</accession>
<sequence length="88" mass="9434">MLASDGIADLDAILRPGLVSLRTIRARGQDATAPALALWREFHALRTGLLSLAIETERETEAEAETANPQVAAWLLTAFAICSSLARC</sequence>
<proteinExistence type="predicted"/>
<organism evidence="1 2">
    <name type="scientific">Altererythrobacter litoralis</name>
    <dbReference type="NCBI Taxonomy" id="3113904"/>
    <lineage>
        <taxon>Bacteria</taxon>
        <taxon>Pseudomonadati</taxon>
        <taxon>Pseudomonadota</taxon>
        <taxon>Alphaproteobacteria</taxon>
        <taxon>Sphingomonadales</taxon>
        <taxon>Erythrobacteraceae</taxon>
        <taxon>Altererythrobacter</taxon>
    </lineage>
</organism>
<keyword evidence="2" id="KW-1185">Reference proteome</keyword>
<name>A0ABU7GFD9_9SPHN</name>
<comment type="caution">
    <text evidence="1">The sequence shown here is derived from an EMBL/GenBank/DDBJ whole genome shotgun (WGS) entry which is preliminary data.</text>
</comment>
<protein>
    <submittedName>
        <fullName evidence="1">Uncharacterized protein</fullName>
    </submittedName>
</protein>
<dbReference type="Proteomes" id="UP001343492">
    <property type="component" value="Unassembled WGS sequence"/>
</dbReference>
<evidence type="ECO:0000313" key="1">
    <source>
        <dbReference type="EMBL" id="MEE1877819.1"/>
    </source>
</evidence>
<evidence type="ECO:0000313" key="2">
    <source>
        <dbReference type="Proteomes" id="UP001343492"/>
    </source>
</evidence>